<evidence type="ECO:0000313" key="4">
    <source>
        <dbReference type="EMBL" id="CUP79878.1"/>
    </source>
</evidence>
<dbReference type="InterPro" id="IPR036465">
    <property type="entry name" value="vWFA_dom_sf"/>
</dbReference>
<evidence type="ECO:0000259" key="2">
    <source>
        <dbReference type="PROSITE" id="PS50234"/>
    </source>
</evidence>
<dbReference type="InterPro" id="IPR002035">
    <property type="entry name" value="VWF_A"/>
</dbReference>
<organism evidence="4 5">
    <name type="scientific">Bacteroides thetaiotaomicron</name>
    <dbReference type="NCBI Taxonomy" id="818"/>
    <lineage>
        <taxon>Bacteria</taxon>
        <taxon>Pseudomonadati</taxon>
        <taxon>Bacteroidota</taxon>
        <taxon>Bacteroidia</taxon>
        <taxon>Bacteroidales</taxon>
        <taxon>Bacteroidaceae</taxon>
        <taxon>Bacteroides</taxon>
    </lineage>
</organism>
<dbReference type="SUPFAM" id="SSF52200">
    <property type="entry name" value="Toll/Interleukin receptor TIR domain"/>
    <property type="match status" value="1"/>
</dbReference>
<dbReference type="PROSITE" id="PS50234">
    <property type="entry name" value="VWFA"/>
    <property type="match status" value="1"/>
</dbReference>
<name>A0A174R9C9_BACT4</name>
<proteinExistence type="predicted"/>
<evidence type="ECO:0000313" key="3">
    <source>
        <dbReference type="EMBL" id="CUO84323.1"/>
    </source>
</evidence>
<dbReference type="Pfam" id="PF13676">
    <property type="entry name" value="TIR_2"/>
    <property type="match status" value="1"/>
</dbReference>
<feature type="domain" description="TIR" evidence="1">
    <location>
        <begin position="4"/>
        <end position="133"/>
    </location>
</feature>
<dbReference type="RefSeq" id="WP_055218011.1">
    <property type="nucleotide sequence ID" value="NZ_CAXSMB010000022.1"/>
</dbReference>
<evidence type="ECO:0000313" key="6">
    <source>
        <dbReference type="Proteomes" id="UP000095576"/>
    </source>
</evidence>
<dbReference type="PROSITE" id="PS50104">
    <property type="entry name" value="TIR"/>
    <property type="match status" value="1"/>
</dbReference>
<dbReference type="InterPro" id="IPR000157">
    <property type="entry name" value="TIR_dom"/>
</dbReference>
<dbReference type="Gene3D" id="3.40.50.10140">
    <property type="entry name" value="Toll/interleukin-1 receptor homology (TIR) domain"/>
    <property type="match status" value="1"/>
</dbReference>
<dbReference type="EMBL" id="CZAP01000001">
    <property type="protein sequence ID" value="CUO84323.1"/>
    <property type="molecule type" value="Genomic_DNA"/>
</dbReference>
<dbReference type="Proteomes" id="UP000095576">
    <property type="component" value="Unassembled WGS sequence"/>
</dbReference>
<feature type="domain" description="VWFA" evidence="2">
    <location>
        <begin position="157"/>
        <end position="336"/>
    </location>
</feature>
<protein>
    <submittedName>
        <fullName evidence="4">Uncharacterized protein encoded in toxicity protection region of plasmid R478, contains von Willebrand factor (VWF) domain</fullName>
    </submittedName>
</protein>
<dbReference type="SUPFAM" id="SSF53300">
    <property type="entry name" value="vWA-like"/>
    <property type="match status" value="1"/>
</dbReference>
<accession>A0A174R9C9</accession>
<dbReference type="InterPro" id="IPR035897">
    <property type="entry name" value="Toll_tir_struct_dom_sf"/>
</dbReference>
<sequence>MEENKYFAFISYSRKDLGVAKQIKNNIESITGKKCWMDMEGIESGEQFVDVIVSAIDNSKYVIFLLSDNSMASKYAQKEITYADKVGKKLIPLNIDRCTPKGWFLFNFGEVDVIDVNVHEQLEKFYSNIKSWSSNQNLEKSFPSLFLDESGQKKVLYLMFLIDSSGSMYGERMEALNASLASVFENFSIINPDIDIKINILQFSSGCQWMYAEPINIEFFRWKLIDARGLTDLGYACHELDNVMSKKILFSLDNCPAGIIPPVLFLITDGEPTDEYLPHMAKLWNNHFFKKSNKFAIGLGGDFSIDALKLFTKNQKQVFTISDEALNEFKALVTRLLTMSLYAGSMASLNEE</sequence>
<gene>
    <name evidence="3" type="ORF">ERS852511_00296</name>
    <name evidence="4" type="ORF">ERS852557_01711</name>
</gene>
<evidence type="ECO:0000313" key="5">
    <source>
        <dbReference type="Proteomes" id="UP000095541"/>
    </source>
</evidence>
<dbReference type="GO" id="GO:0007165">
    <property type="term" value="P:signal transduction"/>
    <property type="evidence" value="ECO:0007669"/>
    <property type="project" value="InterPro"/>
</dbReference>
<dbReference type="Proteomes" id="UP000095541">
    <property type="component" value="Unassembled WGS sequence"/>
</dbReference>
<dbReference type="Gene3D" id="3.40.50.410">
    <property type="entry name" value="von Willebrand factor, type A domain"/>
    <property type="match status" value="1"/>
</dbReference>
<reference evidence="5 6" key="1">
    <citation type="submission" date="2015-09" db="EMBL/GenBank/DDBJ databases">
        <authorList>
            <consortium name="Pathogen Informatics"/>
        </authorList>
    </citation>
    <scope>NUCLEOTIDE SEQUENCE [LARGE SCALE GENOMIC DNA]</scope>
    <source>
        <strain evidence="3 6">2789STDY5834899</strain>
        <strain evidence="4 5">2789STDY5834945</strain>
    </source>
</reference>
<dbReference type="EMBL" id="CZBI01000002">
    <property type="protein sequence ID" value="CUP79878.1"/>
    <property type="molecule type" value="Genomic_DNA"/>
</dbReference>
<evidence type="ECO:0000259" key="1">
    <source>
        <dbReference type="PROSITE" id="PS50104"/>
    </source>
</evidence>
<dbReference type="AlphaFoldDB" id="A0A174R9C9"/>